<reference evidence="10" key="1">
    <citation type="submission" date="2021-05" db="EMBL/GenBank/DDBJ databases">
        <title>The genome of the haptophyte Pavlova lutheri (Diacronema luteri, Pavlovales) - a model for lipid biosynthesis in eukaryotic algae.</title>
        <authorList>
            <person name="Hulatt C.J."/>
            <person name="Posewitz M.C."/>
        </authorList>
    </citation>
    <scope>NUCLEOTIDE SEQUENCE</scope>
    <source>
        <strain evidence="10">NIVA-4/92</strain>
    </source>
</reference>
<evidence type="ECO:0000256" key="3">
    <source>
        <dbReference type="ARBA" id="ARBA00022692"/>
    </source>
</evidence>
<evidence type="ECO:0000256" key="2">
    <source>
        <dbReference type="ARBA" id="ARBA00022448"/>
    </source>
</evidence>
<evidence type="ECO:0000259" key="9">
    <source>
        <dbReference type="Pfam" id="PF06241"/>
    </source>
</evidence>
<keyword evidence="2" id="KW-0813">Transport</keyword>
<dbReference type="AlphaFoldDB" id="A0A8J6C853"/>
<evidence type="ECO:0000256" key="1">
    <source>
        <dbReference type="ARBA" id="ARBA00004127"/>
    </source>
</evidence>
<dbReference type="InterPro" id="IPR044849">
    <property type="entry name" value="CASTOR/POLLUX/SYM8-like"/>
</dbReference>
<keyword evidence="4 8" id="KW-1133">Transmembrane helix</keyword>
<gene>
    <name evidence="10" type="ORF">KFE25_004870</name>
</gene>
<dbReference type="PANTHER" id="PTHR31563">
    <property type="entry name" value="ION CHANNEL POLLUX-RELATED"/>
    <property type="match status" value="1"/>
</dbReference>
<comment type="caution">
    <text evidence="10">The sequence shown here is derived from an EMBL/GenBank/DDBJ whole genome shotgun (WGS) entry which is preliminary data.</text>
</comment>
<evidence type="ECO:0000256" key="8">
    <source>
        <dbReference type="SAM" id="Phobius"/>
    </source>
</evidence>
<dbReference type="PANTHER" id="PTHR31563:SF10">
    <property type="entry name" value="ION CHANNEL POLLUX-RELATED"/>
    <property type="match status" value="1"/>
</dbReference>
<dbReference type="GO" id="GO:0006811">
    <property type="term" value="P:monoatomic ion transport"/>
    <property type="evidence" value="ECO:0007669"/>
    <property type="project" value="UniProtKB-KW"/>
</dbReference>
<organism evidence="10 11">
    <name type="scientific">Diacronema lutheri</name>
    <name type="common">Unicellular marine alga</name>
    <name type="synonym">Monochrysis lutheri</name>
    <dbReference type="NCBI Taxonomy" id="2081491"/>
    <lineage>
        <taxon>Eukaryota</taxon>
        <taxon>Haptista</taxon>
        <taxon>Haptophyta</taxon>
        <taxon>Pavlovophyceae</taxon>
        <taxon>Pavlovales</taxon>
        <taxon>Pavlovaceae</taxon>
        <taxon>Diacronema</taxon>
    </lineage>
</organism>
<evidence type="ECO:0000256" key="6">
    <source>
        <dbReference type="ARBA" id="ARBA00023136"/>
    </source>
</evidence>
<feature type="region of interest" description="Disordered" evidence="7">
    <location>
        <begin position="1"/>
        <end position="23"/>
    </location>
</feature>
<evidence type="ECO:0000313" key="11">
    <source>
        <dbReference type="Proteomes" id="UP000751190"/>
    </source>
</evidence>
<protein>
    <recommendedName>
        <fullName evidence="9">CASTOR/POLLUX/SYM8 ion channel conserved domain-containing protein</fullName>
    </recommendedName>
</protein>
<accession>A0A8J6C853</accession>
<feature type="transmembrane region" description="Helical" evidence="8">
    <location>
        <begin position="75"/>
        <end position="94"/>
    </location>
</feature>
<dbReference type="Pfam" id="PF06241">
    <property type="entry name" value="Castor_Poll_mid"/>
    <property type="match status" value="1"/>
</dbReference>
<keyword evidence="6 8" id="KW-0472">Membrane</keyword>
<evidence type="ECO:0000256" key="7">
    <source>
        <dbReference type="SAM" id="MobiDB-lite"/>
    </source>
</evidence>
<keyword evidence="3 8" id="KW-0812">Transmembrane</keyword>
<name>A0A8J6C853_DIALT</name>
<evidence type="ECO:0000256" key="5">
    <source>
        <dbReference type="ARBA" id="ARBA00023065"/>
    </source>
</evidence>
<comment type="subcellular location">
    <subcellularLocation>
        <location evidence="1">Endomembrane system</location>
        <topology evidence="1">Multi-pass membrane protein</topology>
    </subcellularLocation>
</comment>
<evidence type="ECO:0000313" key="10">
    <source>
        <dbReference type="EMBL" id="KAG8463359.1"/>
    </source>
</evidence>
<proteinExistence type="predicted"/>
<dbReference type="Gene3D" id="3.40.50.720">
    <property type="entry name" value="NAD(P)-binding Rossmann-like Domain"/>
    <property type="match status" value="1"/>
</dbReference>
<dbReference type="OMA" id="WRELNET"/>
<dbReference type="OrthoDB" id="414047at2759"/>
<sequence length="797" mass="86349">MGNALTGGDASPWALKGPKQPDGDSLTVGMSIDEIEELMRPDVETRIARLKRLSKREKVSEVVKSVTFGTSIGQYAFLLFIAIILLIIGTVAWMSTTGTADYDTSLVQSMWLSYTMFIDIGTQTGVPADESGTIKVTVAVLSFLGFCFNLTFLSVVVDNVRTLLDRLYTRYSQLFVREHVVILGWTSKTLFLVNELISMFADNGGEGDIIIMGNTSRYEMLRSIELTFRRRNPPKPRGVRIRVWEGDSAEEDDLTRLSINTARFVVCLAESEDPRMADAQVLETLLSLLSLDDDDQVTGTVIAELRTADSRRVINELNLHANSDVLGVQSARAVDKILAFNTLRPGVGESLIELISFEGNNFFFEAADDELVGVPFGRVCERFPLCILCGLHSSSAQGALRSEIVIGPPPDRPVQRGDRLLLIAVDRHAIALDRSSTAIVRSCAPGPPVSGAERGAKPAAPLDPALEHVQLRNVKLQSWLRQTVLVIGWRSAREMADLVAVLSQMLLPGSEIHFLSAVDESVREAALRSEMDIFAALTDLAGGMAGGGITVQHHDGSPLASGALELLPLREATAAIVIGDPTGAQTSEEASSYSKGAARLRDARTFHSTTLLRKAAPDLRIVPIYEDILTYRLLRRNDGLVEVDESKRARGTGGVTAVLHRNSLETGLIAMQADDPTLVFVLSQLLALDDVAGQKIFSVPFEAALADMQLTAGESTHGGGRAGGGAPAPTGKLGTSPAEMTFDAMSARVRDFAGHVLIGYFDSALEKVVLNPLKKRVPRRWRATDELILLRAHAAST</sequence>
<dbReference type="Proteomes" id="UP000751190">
    <property type="component" value="Unassembled WGS sequence"/>
</dbReference>
<dbReference type="InterPro" id="IPR010420">
    <property type="entry name" value="CASTOR/POLLUX/SYM8_dom"/>
</dbReference>
<keyword evidence="11" id="KW-1185">Reference proteome</keyword>
<dbReference type="EMBL" id="JAGTXO010000016">
    <property type="protein sequence ID" value="KAG8463359.1"/>
    <property type="molecule type" value="Genomic_DNA"/>
</dbReference>
<feature type="domain" description="CASTOR/POLLUX/SYM8 ion channel conserved" evidence="9">
    <location>
        <begin position="336"/>
        <end position="433"/>
    </location>
</feature>
<evidence type="ECO:0000256" key="4">
    <source>
        <dbReference type="ARBA" id="ARBA00022989"/>
    </source>
</evidence>
<dbReference type="GO" id="GO:0012505">
    <property type="term" value="C:endomembrane system"/>
    <property type="evidence" value="ECO:0007669"/>
    <property type="project" value="UniProtKB-SubCell"/>
</dbReference>
<keyword evidence="5" id="KW-0406">Ion transport</keyword>
<feature type="transmembrane region" description="Helical" evidence="8">
    <location>
        <begin position="138"/>
        <end position="157"/>
    </location>
</feature>